<dbReference type="PANTHER" id="PTHR47018:SF3">
    <property type="entry name" value="MYCBP-ASSOCIATED PROTEIN"/>
    <property type="match status" value="1"/>
</dbReference>
<reference evidence="1 2" key="1">
    <citation type="journal article" date="2022" name="Nat. Ecol. Evol.">
        <title>A masculinizing supergene underlies an exaggerated male reproductive morph in a spider.</title>
        <authorList>
            <person name="Hendrickx F."/>
            <person name="De Corte Z."/>
            <person name="Sonet G."/>
            <person name="Van Belleghem S.M."/>
            <person name="Kostlbacher S."/>
            <person name="Vangestel C."/>
        </authorList>
    </citation>
    <scope>NUCLEOTIDE SEQUENCE [LARGE SCALE GENOMIC DNA]</scope>
    <source>
        <strain evidence="1">W744_W776</strain>
    </source>
</reference>
<gene>
    <name evidence="1" type="ORF">JTE90_029477</name>
</gene>
<sequence length="641" mass="72998">MAVRHVTGSARIISILNGLGHCISHSAVLEYDTDLAQMQLNSIDCLPVGIVSNRFATLVWDNIDFCEETVTGHGTTHSTNGIIVQSKMHSDLDLSTVYLKSGRKSKKRKIDPPVNDIPNYFIGQRCNPKVPEITTCDKKFEKLSEAKLIDAAYIVAKLPGKDKELLPGWTGFNCMLERDNIPNVTTIRYLPVLEANPTEFSTINAILLRSLDLCKKLGIQETVLVFDQAIYSKAQQIRWKEEKYKAPLVIRLGEFHVSMSFLAIIGKRFKDAGLYNILVESGIVAEGSINGVLSGKCYNRSVRCHKVMFDALSRLLWTEFLDSISAEERKHCLEMSLYLYQNYIQGILKKNDLPDEFNIIFENFNRFVEKKCETNVTFEFWISYLEMVGSLLRFLRATRTADWDLHLAVIEEIIPWFFSYDHVNYARYLPIYLLEMLNLPKTHPLVYSELSSGNFVAQRQNNYGFCGVAMDQVIEQTANRDSKTKGGLKGFSRNPAAVHRWMLSHHLRAHICLSCEKLSGKSKEEYVKKDIYPSEIQKFEDMVKSVVNTITSMINPFTSREDILVNISSGTYATDAVQLDLNRAKSTGKDAYEKYCKERLLEGNSMDIYSPIKKQRLLTFSSIGKKIVSKEQPLLTLMDHS</sequence>
<evidence type="ECO:0000313" key="1">
    <source>
        <dbReference type="EMBL" id="KAG8191034.1"/>
    </source>
</evidence>
<organism evidence="1 2">
    <name type="scientific">Oedothorax gibbosus</name>
    <dbReference type="NCBI Taxonomy" id="931172"/>
    <lineage>
        <taxon>Eukaryota</taxon>
        <taxon>Metazoa</taxon>
        <taxon>Ecdysozoa</taxon>
        <taxon>Arthropoda</taxon>
        <taxon>Chelicerata</taxon>
        <taxon>Arachnida</taxon>
        <taxon>Araneae</taxon>
        <taxon>Araneomorphae</taxon>
        <taxon>Entelegynae</taxon>
        <taxon>Araneoidea</taxon>
        <taxon>Linyphiidae</taxon>
        <taxon>Erigoninae</taxon>
        <taxon>Oedothorax</taxon>
    </lineage>
</organism>
<proteinExistence type="predicted"/>
<dbReference type="EMBL" id="JAFNEN010000168">
    <property type="protein sequence ID" value="KAG8191034.1"/>
    <property type="molecule type" value="Genomic_DNA"/>
</dbReference>
<protein>
    <submittedName>
        <fullName evidence="1">Uncharacterized protein</fullName>
    </submittedName>
</protein>
<name>A0AAV6V525_9ARAC</name>
<evidence type="ECO:0000313" key="2">
    <source>
        <dbReference type="Proteomes" id="UP000827092"/>
    </source>
</evidence>
<comment type="caution">
    <text evidence="1">The sequence shown here is derived from an EMBL/GenBank/DDBJ whole genome shotgun (WGS) entry which is preliminary data.</text>
</comment>
<accession>A0AAV6V525</accession>
<keyword evidence="2" id="KW-1185">Reference proteome</keyword>
<dbReference type="PANTHER" id="PTHR47018">
    <property type="entry name" value="CXC DOMAIN-CONTAINING PROTEIN-RELATED"/>
    <property type="match status" value="1"/>
</dbReference>
<dbReference type="Proteomes" id="UP000827092">
    <property type="component" value="Unassembled WGS sequence"/>
</dbReference>
<dbReference type="AlphaFoldDB" id="A0AAV6V525"/>